<comment type="caution">
    <text evidence="2">The sequence shown here is derived from an EMBL/GenBank/DDBJ whole genome shotgun (WGS) entry which is preliminary data.</text>
</comment>
<feature type="region of interest" description="Disordered" evidence="1">
    <location>
        <begin position="1"/>
        <end position="73"/>
    </location>
</feature>
<dbReference type="AlphaFoldDB" id="W1Y0M7"/>
<evidence type="ECO:0000256" key="1">
    <source>
        <dbReference type="SAM" id="MobiDB-lite"/>
    </source>
</evidence>
<proteinExistence type="predicted"/>
<dbReference type="GO" id="GO:0003743">
    <property type="term" value="F:translation initiation factor activity"/>
    <property type="evidence" value="ECO:0007669"/>
    <property type="project" value="UniProtKB-KW"/>
</dbReference>
<keyword evidence="2" id="KW-0396">Initiation factor</keyword>
<gene>
    <name evidence="2" type="ORF">Q604_UNBC09733G0001</name>
</gene>
<reference evidence="2" key="1">
    <citation type="submission" date="2013-12" db="EMBL/GenBank/DDBJ databases">
        <title>A Varibaculum cambriense genome reconstructed from a premature infant gut community with otherwise low bacterial novelty that shifts toward anaerobic metabolism during the third week of life.</title>
        <authorList>
            <person name="Brown C.T."/>
            <person name="Sharon I."/>
            <person name="Thomas B.C."/>
            <person name="Castelle C.J."/>
            <person name="Morowitz M.J."/>
            <person name="Banfield J.F."/>
        </authorList>
    </citation>
    <scope>NUCLEOTIDE SEQUENCE</scope>
</reference>
<name>W1Y0M7_9ZZZZ</name>
<dbReference type="EMBL" id="AZMM01009733">
    <property type="protein sequence ID" value="ETJ35956.1"/>
    <property type="molecule type" value="Genomic_DNA"/>
</dbReference>
<feature type="non-terminal residue" evidence="2">
    <location>
        <position position="1"/>
    </location>
</feature>
<organism evidence="2">
    <name type="scientific">human gut metagenome</name>
    <dbReference type="NCBI Taxonomy" id="408170"/>
    <lineage>
        <taxon>unclassified sequences</taxon>
        <taxon>metagenomes</taxon>
        <taxon>organismal metagenomes</taxon>
    </lineage>
</organism>
<feature type="compositionally biased region" description="Basic and acidic residues" evidence="1">
    <location>
        <begin position="25"/>
        <end position="38"/>
    </location>
</feature>
<sequence length="73" mass="7754">SDREVEGGRGRGRNAKAARPKKGNKHAESKADREEARAAVRGGKGGKRKGSSLQQGFQKPAQAVNRDVVIGET</sequence>
<evidence type="ECO:0000313" key="2">
    <source>
        <dbReference type="EMBL" id="ETJ35956.1"/>
    </source>
</evidence>
<accession>W1Y0M7</accession>
<feature type="non-terminal residue" evidence="2">
    <location>
        <position position="73"/>
    </location>
</feature>
<feature type="compositionally biased region" description="Basic residues" evidence="1">
    <location>
        <begin position="10"/>
        <end position="24"/>
    </location>
</feature>
<protein>
    <submittedName>
        <fullName evidence="2">Translation initiation factor IF-2</fullName>
    </submittedName>
</protein>
<keyword evidence="2" id="KW-0648">Protein biosynthesis</keyword>